<name>A0A3S4ZC24_BARVI</name>
<organism evidence="3 4">
    <name type="scientific">Bartonella vinsonii</name>
    <name type="common">Rochalimaea vinsonii</name>
    <dbReference type="NCBI Taxonomy" id="33047"/>
    <lineage>
        <taxon>Bacteria</taxon>
        <taxon>Pseudomonadati</taxon>
        <taxon>Pseudomonadota</taxon>
        <taxon>Alphaproteobacteria</taxon>
        <taxon>Hyphomicrobiales</taxon>
        <taxon>Bartonellaceae</taxon>
        <taxon>Bartonella</taxon>
    </lineage>
</organism>
<keyword evidence="2" id="KW-1133">Transmembrane helix</keyword>
<proteinExistence type="predicted"/>
<gene>
    <name evidence="3" type="ORF">NCTC12905_00684</name>
</gene>
<accession>A0A3S4ZC24</accession>
<dbReference type="OrthoDB" id="7923950at2"/>
<evidence type="ECO:0000256" key="2">
    <source>
        <dbReference type="SAM" id="Phobius"/>
    </source>
</evidence>
<protein>
    <submittedName>
        <fullName evidence="3">Uncharacterized protein</fullName>
    </submittedName>
</protein>
<keyword evidence="2" id="KW-0812">Transmembrane</keyword>
<dbReference type="AlphaFoldDB" id="A0A3S4ZC24"/>
<evidence type="ECO:0000313" key="4">
    <source>
        <dbReference type="Proteomes" id="UP000274201"/>
    </source>
</evidence>
<reference evidence="3 4" key="1">
    <citation type="submission" date="2018-12" db="EMBL/GenBank/DDBJ databases">
        <authorList>
            <consortium name="Pathogen Informatics"/>
        </authorList>
    </citation>
    <scope>NUCLEOTIDE SEQUENCE [LARGE SCALE GENOMIC DNA]</scope>
    <source>
        <strain evidence="3 4">NCTC12905</strain>
    </source>
</reference>
<keyword evidence="2" id="KW-0472">Membrane</keyword>
<dbReference type="InterPro" id="IPR035220">
    <property type="entry name" value="DUF5330"/>
</dbReference>
<dbReference type="Proteomes" id="UP000274201">
    <property type="component" value="Chromosome"/>
</dbReference>
<feature type="region of interest" description="Disordered" evidence="1">
    <location>
        <begin position="105"/>
        <end position="125"/>
    </location>
</feature>
<feature type="compositionally biased region" description="Polar residues" evidence="1">
    <location>
        <begin position="114"/>
        <end position="125"/>
    </location>
</feature>
<sequence>MIRFLIKLFFFLFFVFVIISFFLEKPSNNHSFSQKDHETITSDMIIAFKEALSDLGTFCDRNIEACKVGKSFLSSLGERAYYGARAAYEYFGRILDDRNIETSPNIMSKKEAQESTQKQKYTTLP</sequence>
<feature type="transmembrane region" description="Helical" evidence="2">
    <location>
        <begin position="6"/>
        <end position="23"/>
    </location>
</feature>
<dbReference type="EMBL" id="LR134529">
    <property type="protein sequence ID" value="VEJ45038.1"/>
    <property type="molecule type" value="Genomic_DNA"/>
</dbReference>
<dbReference type="Pfam" id="PF17264">
    <property type="entry name" value="DUF5330"/>
    <property type="match status" value="1"/>
</dbReference>
<evidence type="ECO:0000256" key="1">
    <source>
        <dbReference type="SAM" id="MobiDB-lite"/>
    </source>
</evidence>
<evidence type="ECO:0000313" key="3">
    <source>
        <dbReference type="EMBL" id="VEJ45038.1"/>
    </source>
</evidence>
<dbReference type="RefSeq" id="WP_126602821.1">
    <property type="nucleotide sequence ID" value="NZ_LR134529.1"/>
</dbReference>